<evidence type="ECO:0000313" key="2">
    <source>
        <dbReference type="EMBL" id="MET3596912.1"/>
    </source>
</evidence>
<feature type="compositionally biased region" description="Low complexity" evidence="1">
    <location>
        <begin position="14"/>
        <end position="30"/>
    </location>
</feature>
<proteinExistence type="predicted"/>
<gene>
    <name evidence="2" type="ORF">ABID26_006336</name>
</gene>
<sequence>MANPGPTRKSVAFTSPTKTTKAKIAPAASTVLDTGHRHENESAKSARSEVLQYSRKIGLRVVAVVRGEDIAADARKLGAHRHIDANKENAADD</sequence>
<comment type="caution">
    <text evidence="2">The sequence shown here is derived from an EMBL/GenBank/DDBJ whole genome shotgun (WGS) entry which is preliminary data.</text>
</comment>
<protein>
    <submittedName>
        <fullName evidence="2">Uncharacterized protein</fullName>
    </submittedName>
</protein>
<name>A0ABV2I3L7_9HYPH</name>
<dbReference type="Proteomes" id="UP001549036">
    <property type="component" value="Unassembled WGS sequence"/>
</dbReference>
<reference evidence="2 3" key="1">
    <citation type="submission" date="2024-06" db="EMBL/GenBank/DDBJ databases">
        <title>Genomic Encyclopedia of Type Strains, Phase IV (KMG-IV): sequencing the most valuable type-strain genomes for metagenomic binning, comparative biology and taxonomic classification.</title>
        <authorList>
            <person name="Goeker M."/>
        </authorList>
    </citation>
    <scope>NUCLEOTIDE SEQUENCE [LARGE SCALE GENOMIC DNA]</scope>
    <source>
        <strain evidence="2 3">DSM 29846</strain>
    </source>
</reference>
<organism evidence="2 3">
    <name type="scientific">Mesorhizobium shonense</name>
    <dbReference type="NCBI Taxonomy" id="1209948"/>
    <lineage>
        <taxon>Bacteria</taxon>
        <taxon>Pseudomonadati</taxon>
        <taxon>Pseudomonadota</taxon>
        <taxon>Alphaproteobacteria</taxon>
        <taxon>Hyphomicrobiales</taxon>
        <taxon>Phyllobacteriaceae</taxon>
        <taxon>Mesorhizobium</taxon>
    </lineage>
</organism>
<evidence type="ECO:0000313" key="3">
    <source>
        <dbReference type="Proteomes" id="UP001549036"/>
    </source>
</evidence>
<evidence type="ECO:0000256" key="1">
    <source>
        <dbReference type="SAM" id="MobiDB-lite"/>
    </source>
</evidence>
<accession>A0ABV2I3L7</accession>
<dbReference type="Gene3D" id="3.40.50.720">
    <property type="entry name" value="NAD(P)-binding Rossmann-like Domain"/>
    <property type="match status" value="1"/>
</dbReference>
<dbReference type="EMBL" id="JBEPLM010000018">
    <property type="protein sequence ID" value="MET3596912.1"/>
    <property type="molecule type" value="Genomic_DNA"/>
</dbReference>
<keyword evidence="3" id="KW-1185">Reference proteome</keyword>
<dbReference type="RefSeq" id="WP_354417524.1">
    <property type="nucleotide sequence ID" value="NZ_JBEPLM010000018.1"/>
</dbReference>
<feature type="region of interest" description="Disordered" evidence="1">
    <location>
        <begin position="1"/>
        <end position="47"/>
    </location>
</feature>
<feature type="compositionally biased region" description="Basic and acidic residues" evidence="1">
    <location>
        <begin position="34"/>
        <end position="47"/>
    </location>
</feature>